<evidence type="ECO:0000313" key="2">
    <source>
        <dbReference type="Proteomes" id="UP001184230"/>
    </source>
</evidence>
<dbReference type="Proteomes" id="UP001184230">
    <property type="component" value="Unassembled WGS sequence"/>
</dbReference>
<accession>A0ABU1N8K7</accession>
<protein>
    <submittedName>
        <fullName evidence="1">Uncharacterized protein</fullName>
    </submittedName>
</protein>
<dbReference type="InterPro" id="IPR023198">
    <property type="entry name" value="PGP-like_dom2"/>
</dbReference>
<gene>
    <name evidence="1" type="ORF">J2739_000535</name>
</gene>
<organism evidence="1 2">
    <name type="scientific">Variovorax soli</name>
    <dbReference type="NCBI Taxonomy" id="376815"/>
    <lineage>
        <taxon>Bacteria</taxon>
        <taxon>Pseudomonadati</taxon>
        <taxon>Pseudomonadota</taxon>
        <taxon>Betaproteobacteria</taxon>
        <taxon>Burkholderiales</taxon>
        <taxon>Comamonadaceae</taxon>
        <taxon>Variovorax</taxon>
    </lineage>
</organism>
<evidence type="ECO:0000313" key="1">
    <source>
        <dbReference type="EMBL" id="MDR6534775.1"/>
    </source>
</evidence>
<dbReference type="EMBL" id="JAVDRF010000001">
    <property type="protein sequence ID" value="MDR6534775.1"/>
    <property type="molecule type" value="Genomic_DNA"/>
</dbReference>
<dbReference type="Gene3D" id="1.10.150.240">
    <property type="entry name" value="Putative phosphatase, domain 2"/>
    <property type="match status" value="1"/>
</dbReference>
<name>A0ABU1N8K7_9BURK</name>
<sequence length="109" mass="12797">MVNDLPIQYRNNEVERNAYNAAFYELGFRWHWDSRTYEELLSASQDAGERICHYLQTRQPHLLKAYDAAFLVEVIQQKKARHFERCCAQGSAPSRYFDWAQAHASDLGI</sequence>
<proteinExistence type="predicted"/>
<comment type="caution">
    <text evidence="1">The sequence shown here is derived from an EMBL/GenBank/DDBJ whole genome shotgun (WGS) entry which is preliminary data.</text>
</comment>
<reference evidence="1 2" key="1">
    <citation type="submission" date="2023-07" db="EMBL/GenBank/DDBJ databases">
        <title>Sorghum-associated microbial communities from plants grown in Nebraska, USA.</title>
        <authorList>
            <person name="Schachtman D."/>
        </authorList>
    </citation>
    <scope>NUCLEOTIDE SEQUENCE [LARGE SCALE GENOMIC DNA]</scope>
    <source>
        <strain evidence="1 2">DS1781</strain>
    </source>
</reference>
<keyword evidence="2" id="KW-1185">Reference proteome</keyword>
<dbReference type="RefSeq" id="WP_309898234.1">
    <property type="nucleotide sequence ID" value="NZ_JAVDRF010000001.1"/>
</dbReference>